<dbReference type="Proteomes" id="UP000253472">
    <property type="component" value="Unassembled WGS sequence"/>
</dbReference>
<keyword evidence="1" id="KW-0732">Signal</keyword>
<reference evidence="2 3" key="1">
    <citation type="submission" date="2018-06" db="EMBL/GenBank/DDBJ databases">
        <title>Whole genome sequencing of Candida tropicalis (genome annotated by CSBL at Korea University).</title>
        <authorList>
            <person name="Ahn J."/>
        </authorList>
    </citation>
    <scope>NUCLEOTIDE SEQUENCE [LARGE SCALE GENOMIC DNA]</scope>
    <source>
        <strain evidence="2 3">ATCC 20962</strain>
    </source>
</reference>
<protein>
    <submittedName>
        <fullName evidence="2">Putative GPI-anchored protein 17</fullName>
    </submittedName>
</protein>
<organism evidence="2 3">
    <name type="scientific">Candida viswanathii</name>
    <dbReference type="NCBI Taxonomy" id="5486"/>
    <lineage>
        <taxon>Eukaryota</taxon>
        <taxon>Fungi</taxon>
        <taxon>Dikarya</taxon>
        <taxon>Ascomycota</taxon>
        <taxon>Saccharomycotina</taxon>
        <taxon>Pichiomycetes</taxon>
        <taxon>Debaryomycetaceae</taxon>
        <taxon>Candida/Lodderomyces clade</taxon>
        <taxon>Candida</taxon>
    </lineage>
</organism>
<proteinExistence type="predicted"/>
<dbReference type="AlphaFoldDB" id="A0A367YNX4"/>
<name>A0A367YNX4_9ASCO</name>
<dbReference type="OrthoDB" id="4025103at2759"/>
<accession>A0A367YNX4</accession>
<dbReference type="EMBL" id="QLNQ01000001">
    <property type="protein sequence ID" value="RCK67586.1"/>
    <property type="molecule type" value="Genomic_DNA"/>
</dbReference>
<feature type="signal peptide" evidence="1">
    <location>
        <begin position="1"/>
        <end position="19"/>
    </location>
</feature>
<comment type="caution">
    <text evidence="2">The sequence shown here is derived from an EMBL/GenBank/DDBJ whole genome shotgun (WGS) entry which is preliminary data.</text>
</comment>
<evidence type="ECO:0000313" key="3">
    <source>
        <dbReference type="Proteomes" id="UP000253472"/>
    </source>
</evidence>
<keyword evidence="3" id="KW-1185">Reference proteome</keyword>
<feature type="chain" id="PRO_5017049769" evidence="1">
    <location>
        <begin position="20"/>
        <end position="647"/>
    </location>
</feature>
<dbReference type="STRING" id="5486.A0A367YNX4"/>
<sequence>MKFSTICAAAFSAFALVLAEVEPKAHAQIQARQLTPVSDPLSLDVVGRDLSGLYKLEERDLLDVVESLVSSINITGILSSIDFESIAGWVDRLLNTNDNVQYLDDLLNFVADTDLVPFLISFIVSNNSTRSIAGSVVVDLLGVAGNFDLTPVFEALKDSGLAYEVIADLIKNPNTFPFVKQVVVDLLSGAGSGSNAATTSSIVFATTGTTSFSFATATAAGSADAAGAGTAGAAGAAGTAGAGGVATYSISGSLIDTGIDFSGSGVVSGLDGPVAQTSTSIGSIDTASLAGLFSQAAVEQDDGDATAAAAVSGIAAATTVATTAVATNAAASVSAQVTAVAASGDDSYLGITGPAFQSLPPSQFGAGPTSINLSALSGVTAALSNKRDLEQRAPDVEERNDPVATALQKMRAKRVEQFKRDPVALILEEIRKREIETRQVEDAIMKMKRDNIENLLTTIFSSVARSNLINETINYLVTDQRFEQSVVTLLRGVFSNLGSTLTGILSFDWSSLVPLIRSLINSGLITDIIERAFNDPELGAALWNDITLLFKRDLALREEVLALINNGTSAEVSSLPVSEFITATVTTSTYSETTLSVSSVGESGSAAASAAAAPEVSVIQSENAGFSFGASIYSTFFTMLAVFTMML</sequence>
<evidence type="ECO:0000256" key="1">
    <source>
        <dbReference type="SAM" id="SignalP"/>
    </source>
</evidence>
<gene>
    <name evidence="2" type="primary">PGA17_0</name>
    <name evidence="2" type="ORF">Cantr_03315</name>
</gene>
<evidence type="ECO:0000313" key="2">
    <source>
        <dbReference type="EMBL" id="RCK67586.1"/>
    </source>
</evidence>